<evidence type="ECO:0000313" key="2">
    <source>
        <dbReference type="Proteomes" id="UP000467840"/>
    </source>
</evidence>
<sequence>MLYVHGNPKVLDNVVYCQFSFEAMTADMLPAFVDSTNSLPTTGIRIDQCPLALSAMICGYVDNLMRIKSMISVVYVCIYLWYVYTKQAPTSALMIMEKSKSFSAYSHAYSEIRLGFEERSKSYSFNGPATGKIDELAPSSNPEMKRRKRVAQYNMYTMEGKLKSSFRNSFKWIKSKLVDDYFDV</sequence>
<dbReference type="EMBL" id="JAAGAX010000018">
    <property type="protein sequence ID" value="KAF2284314.1"/>
    <property type="molecule type" value="Genomic_DNA"/>
</dbReference>
<dbReference type="Pfam" id="PF12023">
    <property type="entry name" value="DUF3511"/>
    <property type="match status" value="1"/>
</dbReference>
<dbReference type="Proteomes" id="UP000467840">
    <property type="component" value="Chromosome 12"/>
</dbReference>
<comment type="caution">
    <text evidence="1">The sequence shown here is derived from an EMBL/GenBank/DDBJ whole genome shotgun (WGS) entry which is preliminary data.</text>
</comment>
<dbReference type="PANTHER" id="PTHR33193">
    <property type="entry name" value="DOMAIN PROTEIN, PUTATIVE (DUF3511)-RELATED"/>
    <property type="match status" value="1"/>
</dbReference>
<organism evidence="1 2">
    <name type="scientific">Hevea brasiliensis</name>
    <name type="common">Para rubber tree</name>
    <name type="synonym">Siphonia brasiliensis</name>
    <dbReference type="NCBI Taxonomy" id="3981"/>
    <lineage>
        <taxon>Eukaryota</taxon>
        <taxon>Viridiplantae</taxon>
        <taxon>Streptophyta</taxon>
        <taxon>Embryophyta</taxon>
        <taxon>Tracheophyta</taxon>
        <taxon>Spermatophyta</taxon>
        <taxon>Magnoliopsida</taxon>
        <taxon>eudicotyledons</taxon>
        <taxon>Gunneridae</taxon>
        <taxon>Pentapetalae</taxon>
        <taxon>rosids</taxon>
        <taxon>fabids</taxon>
        <taxon>Malpighiales</taxon>
        <taxon>Euphorbiaceae</taxon>
        <taxon>Crotonoideae</taxon>
        <taxon>Micrandreae</taxon>
        <taxon>Hevea</taxon>
    </lineage>
</organism>
<dbReference type="AlphaFoldDB" id="A0A6A6K725"/>
<gene>
    <name evidence="1" type="ORF">GH714_020408</name>
</gene>
<evidence type="ECO:0000313" key="1">
    <source>
        <dbReference type="EMBL" id="KAF2284314.1"/>
    </source>
</evidence>
<name>A0A6A6K725_HEVBR</name>
<accession>A0A6A6K725</accession>
<proteinExistence type="predicted"/>
<protein>
    <submittedName>
        <fullName evidence="1">Uncharacterized protein</fullName>
    </submittedName>
</protein>
<dbReference type="InterPro" id="IPR021899">
    <property type="entry name" value="DUF3511"/>
</dbReference>
<dbReference type="PANTHER" id="PTHR33193:SF41">
    <property type="entry name" value="DUF3511 DOMAIN-CONTAINING PROTEIN"/>
    <property type="match status" value="1"/>
</dbReference>
<keyword evidence="2" id="KW-1185">Reference proteome</keyword>
<reference evidence="1 2" key="1">
    <citation type="journal article" date="2020" name="Mol. Plant">
        <title>The Chromosome-Based Rubber Tree Genome Provides New Insights into Spurge Genome Evolution and Rubber Biosynthesis.</title>
        <authorList>
            <person name="Liu J."/>
            <person name="Shi C."/>
            <person name="Shi C.C."/>
            <person name="Li W."/>
            <person name="Zhang Q.J."/>
            <person name="Zhang Y."/>
            <person name="Li K."/>
            <person name="Lu H.F."/>
            <person name="Shi C."/>
            <person name="Zhu S.T."/>
            <person name="Xiao Z.Y."/>
            <person name="Nan H."/>
            <person name="Yue Y."/>
            <person name="Zhu X.G."/>
            <person name="Wu Y."/>
            <person name="Hong X.N."/>
            <person name="Fan G.Y."/>
            <person name="Tong Y."/>
            <person name="Zhang D."/>
            <person name="Mao C.L."/>
            <person name="Liu Y.L."/>
            <person name="Hao S.J."/>
            <person name="Liu W.Q."/>
            <person name="Lv M.Q."/>
            <person name="Zhang H.B."/>
            <person name="Liu Y."/>
            <person name="Hu-Tang G.R."/>
            <person name="Wang J.P."/>
            <person name="Wang J.H."/>
            <person name="Sun Y.H."/>
            <person name="Ni S.B."/>
            <person name="Chen W.B."/>
            <person name="Zhang X.C."/>
            <person name="Jiao Y.N."/>
            <person name="Eichler E.E."/>
            <person name="Li G.H."/>
            <person name="Liu X."/>
            <person name="Gao L.Z."/>
        </authorList>
    </citation>
    <scope>NUCLEOTIDE SEQUENCE [LARGE SCALE GENOMIC DNA]</scope>
    <source>
        <strain evidence="2">cv. GT1</strain>
        <tissue evidence="1">Leaf</tissue>
    </source>
</reference>